<dbReference type="OrthoDB" id="2392491at2759"/>
<dbReference type="EMBL" id="BQFW01000008">
    <property type="protein sequence ID" value="GJJ73526.1"/>
    <property type="molecule type" value="Genomic_DNA"/>
</dbReference>
<dbReference type="Gene3D" id="3.80.10.10">
    <property type="entry name" value="Ribonuclease Inhibitor"/>
    <property type="match status" value="1"/>
</dbReference>
<keyword evidence="3" id="KW-1185">Reference proteome</keyword>
<dbReference type="SUPFAM" id="SSF52047">
    <property type="entry name" value="RNI-like"/>
    <property type="match status" value="1"/>
</dbReference>
<evidence type="ECO:0000313" key="3">
    <source>
        <dbReference type="Proteomes" id="UP000827284"/>
    </source>
</evidence>
<evidence type="ECO:0008006" key="4">
    <source>
        <dbReference type="Google" id="ProtNLM"/>
    </source>
</evidence>
<name>A0A9P3LWQ8_9FUNG</name>
<dbReference type="Proteomes" id="UP000827284">
    <property type="component" value="Unassembled WGS sequence"/>
</dbReference>
<comment type="caution">
    <text evidence="2">The sequence shown here is derived from an EMBL/GenBank/DDBJ whole genome shotgun (WGS) entry which is preliminary data.</text>
</comment>
<reference evidence="2" key="1">
    <citation type="submission" date="2021-11" db="EMBL/GenBank/DDBJ databases">
        <authorList>
            <person name="Herlambang A."/>
            <person name="Guo Y."/>
            <person name="Takashima Y."/>
            <person name="Nishizawa T."/>
        </authorList>
    </citation>
    <scope>NUCLEOTIDE SEQUENCE</scope>
    <source>
        <strain evidence="2">E1425</strain>
    </source>
</reference>
<proteinExistence type="predicted"/>
<reference evidence="2" key="2">
    <citation type="journal article" date="2022" name="Microbiol. Resour. Announc.">
        <title>Whole-Genome Sequence of Entomortierella parvispora E1425, a Mucoromycotan Fungus Associated with Burkholderiaceae-Related Endosymbiotic Bacteria.</title>
        <authorList>
            <person name="Herlambang A."/>
            <person name="Guo Y."/>
            <person name="Takashima Y."/>
            <person name="Narisawa K."/>
            <person name="Ohta H."/>
            <person name="Nishizawa T."/>
        </authorList>
    </citation>
    <scope>NUCLEOTIDE SEQUENCE</scope>
    <source>
        <strain evidence="2">E1425</strain>
    </source>
</reference>
<dbReference type="AlphaFoldDB" id="A0A9P3LWQ8"/>
<evidence type="ECO:0000313" key="2">
    <source>
        <dbReference type="EMBL" id="GJJ73526.1"/>
    </source>
</evidence>
<protein>
    <recommendedName>
        <fullName evidence="4">F-box domain-containing protein</fullName>
    </recommendedName>
</protein>
<sequence length="597" mass="68877">MPPKRRQPGVEPMRPRPAPAHQNQQQVGTSAVQVHPLANPAILARIGVFLDKGSLLQCIRVSRCWHQSFIPKIWRTTSLFIAFELVAIPHRTFIRHAAHIKTLILPVEDAVMFPTGQDIICPNLEELEVERSSSCIPEGENLWDKREFNRAEKSMVRLIRNHSNCLKSLTFNGYLAPPLLDAIIACKKLERLDIAAMFADRQSILNMVGGKADPGLEKWATEFGEFLSRLRSLALYRTWYEDLRKWREPPIYRKLVELLSNIGPTKIQELDLDTGEVMEEAYANLPLFLVRKSPELTRLKWTIKDESGHKNVPMAILAKASASELPPERLQRLERLELPKAKFDDADFRKVIQSIRSLAGLDLSATNFNGSHWKLFQDDVAHHLESLTQVDVQQCTELTGETVQNILCSLPNLQIFKADYIKDVNFLEDDRPWVCRRMKELTLAFVGTRWGTEPAFLSRLSTLTQLEELSLAMAFTQRERLPFDEDFVYEPFTETYNSNDVDYTECRQHVLMLTQEHGLDQLRALRRLRILEGTFNRRALWSEEEAWFALREWLFLESLEGFVLDSQAAKYLKPRVNISKCEVMSMTMEGDPLFLSW</sequence>
<accession>A0A9P3LWQ8</accession>
<organism evidence="2 3">
    <name type="scientific">Entomortierella parvispora</name>
    <dbReference type="NCBI Taxonomy" id="205924"/>
    <lineage>
        <taxon>Eukaryota</taxon>
        <taxon>Fungi</taxon>
        <taxon>Fungi incertae sedis</taxon>
        <taxon>Mucoromycota</taxon>
        <taxon>Mortierellomycotina</taxon>
        <taxon>Mortierellomycetes</taxon>
        <taxon>Mortierellales</taxon>
        <taxon>Mortierellaceae</taxon>
        <taxon>Entomortierella</taxon>
    </lineage>
</organism>
<feature type="region of interest" description="Disordered" evidence="1">
    <location>
        <begin position="1"/>
        <end position="28"/>
    </location>
</feature>
<gene>
    <name evidence="2" type="ORF">EMPS_05884</name>
</gene>
<dbReference type="InterPro" id="IPR032675">
    <property type="entry name" value="LRR_dom_sf"/>
</dbReference>
<evidence type="ECO:0000256" key="1">
    <source>
        <dbReference type="SAM" id="MobiDB-lite"/>
    </source>
</evidence>